<keyword evidence="7" id="KW-1185">Reference proteome</keyword>
<dbReference type="AlphaFoldDB" id="H5Y0I9"/>
<dbReference type="PANTHER" id="PTHR30580">
    <property type="entry name" value="PRIMOSOMAL PROTEIN N"/>
    <property type="match status" value="1"/>
</dbReference>
<dbReference type="GO" id="GO:0006310">
    <property type="term" value="P:DNA recombination"/>
    <property type="evidence" value="ECO:0007669"/>
    <property type="project" value="TreeGrafter"/>
</dbReference>
<dbReference type="GO" id="GO:0016787">
    <property type="term" value="F:hydrolase activity"/>
    <property type="evidence" value="ECO:0007669"/>
    <property type="project" value="InterPro"/>
</dbReference>
<reference evidence="6 7" key="1">
    <citation type="submission" date="2011-11" db="EMBL/GenBank/DDBJ databases">
        <title>The Noncontiguous Finished genome of Desulfosporosinus youngiae DSM 17734.</title>
        <authorList>
            <consortium name="US DOE Joint Genome Institute (JGI-PGF)"/>
            <person name="Lucas S."/>
            <person name="Han J."/>
            <person name="Lapidus A."/>
            <person name="Cheng J.-F."/>
            <person name="Goodwin L."/>
            <person name="Pitluck S."/>
            <person name="Peters L."/>
            <person name="Ovchinnikova G."/>
            <person name="Lu M."/>
            <person name="Land M.L."/>
            <person name="Hauser L."/>
            <person name="Pester M."/>
            <person name="Spring S."/>
            <person name="Ollivier B."/>
            <person name="Rattei T."/>
            <person name="Klenk H.-P."/>
            <person name="Wagner M."/>
            <person name="Loy A."/>
            <person name="Woyke T.J."/>
        </authorList>
    </citation>
    <scope>NUCLEOTIDE SEQUENCE [LARGE SCALE GENOMIC DNA]</scope>
    <source>
        <strain evidence="6 7">DSM 17734</strain>
    </source>
</reference>
<dbReference type="Pfam" id="PF00271">
    <property type="entry name" value="Helicase_C"/>
    <property type="match status" value="1"/>
</dbReference>
<dbReference type="SUPFAM" id="SSF52540">
    <property type="entry name" value="P-loop containing nucleoside triphosphate hydrolases"/>
    <property type="match status" value="1"/>
</dbReference>
<evidence type="ECO:0000256" key="1">
    <source>
        <dbReference type="ARBA" id="ARBA00022741"/>
    </source>
</evidence>
<organism evidence="6 7">
    <name type="scientific">Desulfosporosinus youngiae DSM 17734</name>
    <dbReference type="NCBI Taxonomy" id="768710"/>
    <lineage>
        <taxon>Bacteria</taxon>
        <taxon>Bacillati</taxon>
        <taxon>Bacillota</taxon>
        <taxon>Clostridia</taxon>
        <taxon>Eubacteriales</taxon>
        <taxon>Desulfitobacteriaceae</taxon>
        <taxon>Desulfosporosinus</taxon>
    </lineage>
</organism>
<keyword evidence="2" id="KW-0067">ATP-binding</keyword>
<dbReference type="STRING" id="768710.DesyoDRAFT_5317"/>
<dbReference type="InterPro" id="IPR001650">
    <property type="entry name" value="Helicase_C-like"/>
</dbReference>
<evidence type="ECO:0000259" key="4">
    <source>
        <dbReference type="PROSITE" id="PS51192"/>
    </source>
</evidence>
<dbReference type="GO" id="GO:0003677">
    <property type="term" value="F:DNA binding"/>
    <property type="evidence" value="ECO:0007669"/>
    <property type="project" value="UniProtKB-KW"/>
</dbReference>
<dbReference type="InterPro" id="IPR014001">
    <property type="entry name" value="Helicase_ATP-bd"/>
</dbReference>
<evidence type="ECO:0000256" key="2">
    <source>
        <dbReference type="ARBA" id="ARBA00022840"/>
    </source>
</evidence>
<gene>
    <name evidence="6" type="ORF">DesyoDRAFT_5317</name>
</gene>
<evidence type="ECO:0000256" key="3">
    <source>
        <dbReference type="ARBA" id="ARBA00023125"/>
    </source>
</evidence>
<accession>H5Y0I9</accession>
<keyword evidence="6" id="KW-0378">Hydrolase</keyword>
<dbReference type="SMART" id="SM00487">
    <property type="entry name" value="DEXDc"/>
    <property type="match status" value="1"/>
</dbReference>
<dbReference type="PROSITE" id="PS51192">
    <property type="entry name" value="HELICASE_ATP_BIND_1"/>
    <property type="match status" value="1"/>
</dbReference>
<dbReference type="HOGENOM" id="CLU_024742_3_1_9"/>
<feature type="domain" description="Helicase ATP-binding" evidence="4">
    <location>
        <begin position="259"/>
        <end position="411"/>
    </location>
</feature>
<dbReference type="eggNOG" id="COG4098">
    <property type="taxonomic scope" value="Bacteria"/>
</dbReference>
<evidence type="ECO:0000313" key="6">
    <source>
        <dbReference type="EMBL" id="EHQ92245.1"/>
    </source>
</evidence>
<name>H5Y0I9_9FIRM</name>
<evidence type="ECO:0000313" key="7">
    <source>
        <dbReference type="Proteomes" id="UP000005104"/>
    </source>
</evidence>
<dbReference type="GO" id="GO:0005524">
    <property type="term" value="F:ATP binding"/>
    <property type="evidence" value="ECO:0007669"/>
    <property type="project" value="UniProtKB-KW"/>
</dbReference>
<dbReference type="Pfam" id="PF04851">
    <property type="entry name" value="ResIII"/>
    <property type="match status" value="1"/>
</dbReference>
<dbReference type="InterPro" id="IPR006935">
    <property type="entry name" value="Helicase/UvrB_N"/>
</dbReference>
<keyword evidence="6" id="KW-0347">Helicase</keyword>
<dbReference type="InterPro" id="IPR027417">
    <property type="entry name" value="P-loop_NTPase"/>
</dbReference>
<dbReference type="Proteomes" id="UP000005104">
    <property type="component" value="Chromosome"/>
</dbReference>
<feature type="domain" description="Helicase C-terminal" evidence="5">
    <location>
        <begin position="443"/>
        <end position="587"/>
    </location>
</feature>
<sequence>MEEPAKTSGAHRKRGIVVLFYLTLKENHDVGFSPFQEQDKLGAGVIGYLSAPLPLSMIHNVQHRLSGKKPMIVWNRKDKSESIKRHITKIVEDLSWDTKNMTWKEVRGCSSSGENPLDLGRDKRNAFWQAINQRLLGRQLSIRDFQGLAQELTIEEDEIIKLAHYNVEQGKAQWVPSVERTKRGWQCQRCGEKDVEEWSGFYGPAATCRTCESIGTSTSLKALYRDKRSLLDGPSIVSFEPRWVLTEAQRQASEQVADFIKGTSRDRALLWAACGAGKTEVCFPAAAWALKEGKSVLFAAPRQDVILDIAPRLKRDFPNYPIQVLTGNTSVKFQVGGMVLATTHQVLRFWQSFDVVFMDEMDAFPYHGSRALEWGLHQALRQGGKLLYLTATPSRDGLKAVQQGEMLLIRLPARHHRRPLPVPIWIKSRNPPDPNGCTGVWAKQIELLRRQGPVLVFVPKISWVDPWIKCFSNEFPGWQVGGSYSADSERGVKIRNLQKGVYDIFVSTTILERGITLPGIQVVVIGSDHPMFDERSLVQMAGRVGRTKENPEGGILFLSKQMTCSMKTAVQWIKEQNRRALELGLID</sequence>
<dbReference type="SMART" id="SM00490">
    <property type="entry name" value="HELICc"/>
    <property type="match status" value="1"/>
</dbReference>
<dbReference type="Gene3D" id="3.40.50.300">
    <property type="entry name" value="P-loop containing nucleotide triphosphate hydrolases"/>
    <property type="match status" value="2"/>
</dbReference>
<dbReference type="GO" id="GO:0006270">
    <property type="term" value="P:DNA replication initiation"/>
    <property type="evidence" value="ECO:0007669"/>
    <property type="project" value="TreeGrafter"/>
</dbReference>
<dbReference type="PANTHER" id="PTHR30580:SF1">
    <property type="entry name" value="COMF OPERON PROTEIN 1"/>
    <property type="match status" value="1"/>
</dbReference>
<dbReference type="GO" id="GO:0006302">
    <property type="term" value="P:double-strand break repair"/>
    <property type="evidence" value="ECO:0007669"/>
    <property type="project" value="TreeGrafter"/>
</dbReference>
<keyword evidence="1" id="KW-0547">Nucleotide-binding</keyword>
<evidence type="ECO:0000259" key="5">
    <source>
        <dbReference type="PROSITE" id="PS51194"/>
    </source>
</evidence>
<dbReference type="GO" id="GO:0043138">
    <property type="term" value="F:3'-5' DNA helicase activity"/>
    <property type="evidence" value="ECO:0007669"/>
    <property type="project" value="TreeGrafter"/>
</dbReference>
<keyword evidence="3" id="KW-0238">DNA-binding</keyword>
<dbReference type="PROSITE" id="PS51194">
    <property type="entry name" value="HELICASE_CTER"/>
    <property type="match status" value="1"/>
</dbReference>
<dbReference type="RefSeq" id="WP_007787545.1">
    <property type="nucleotide sequence ID" value="NZ_CM001441.1"/>
</dbReference>
<proteinExistence type="predicted"/>
<protein>
    <submittedName>
        <fullName evidence="6">Superfamily II DNA/RNA helicase required for DNA uptake (Late competence protein)</fullName>
    </submittedName>
</protein>
<dbReference type="EMBL" id="CM001441">
    <property type="protein sequence ID" value="EHQ92245.1"/>
    <property type="molecule type" value="Genomic_DNA"/>
</dbReference>